<evidence type="ECO:0000256" key="1">
    <source>
        <dbReference type="SAM" id="Phobius"/>
    </source>
</evidence>
<evidence type="ECO:0000313" key="3">
    <source>
        <dbReference type="Proteomes" id="UP000625527"/>
    </source>
</evidence>
<gene>
    <name evidence="2" type="ORF">IHE71_19430</name>
</gene>
<evidence type="ECO:0000313" key="2">
    <source>
        <dbReference type="EMBL" id="MBE1877865.1"/>
    </source>
</evidence>
<keyword evidence="1" id="KW-0812">Transmembrane</keyword>
<sequence length="52" mass="5855">MYAALWNFLPGPPWARALLCAGLGIILLAVCFEYVFPWLSDYMPFNDTTVGE</sequence>
<keyword evidence="1" id="KW-1133">Transmembrane helix</keyword>
<protein>
    <submittedName>
        <fullName evidence="2">Uncharacterized protein</fullName>
    </submittedName>
</protein>
<proteinExistence type="predicted"/>
<dbReference type="RefSeq" id="WP_192864423.1">
    <property type="nucleotide sequence ID" value="NZ_JADAQT010000106.1"/>
</dbReference>
<keyword evidence="3" id="KW-1185">Reference proteome</keyword>
<reference evidence="2 3" key="1">
    <citation type="submission" date="2020-10" db="EMBL/GenBank/DDBJ databases">
        <title>Myceligenerans pegani sp. nov., an endophytic actinomycete isolated from Peganum harmala L. in Xinjiang, China.</title>
        <authorList>
            <person name="Xin L."/>
        </authorList>
    </citation>
    <scope>NUCLEOTIDE SEQUENCE [LARGE SCALE GENOMIC DNA]</scope>
    <source>
        <strain evidence="2 3">TRM65318</strain>
    </source>
</reference>
<comment type="caution">
    <text evidence="2">The sequence shown here is derived from an EMBL/GenBank/DDBJ whole genome shotgun (WGS) entry which is preliminary data.</text>
</comment>
<keyword evidence="1" id="KW-0472">Membrane</keyword>
<name>A0ABR9N2J1_9MICO</name>
<feature type="transmembrane region" description="Helical" evidence="1">
    <location>
        <begin position="14"/>
        <end position="36"/>
    </location>
</feature>
<dbReference type="EMBL" id="JADAQT010000106">
    <property type="protein sequence ID" value="MBE1877865.1"/>
    <property type="molecule type" value="Genomic_DNA"/>
</dbReference>
<accession>A0ABR9N2J1</accession>
<organism evidence="2 3">
    <name type="scientific">Myceligenerans pegani</name>
    <dbReference type="NCBI Taxonomy" id="2776917"/>
    <lineage>
        <taxon>Bacteria</taxon>
        <taxon>Bacillati</taxon>
        <taxon>Actinomycetota</taxon>
        <taxon>Actinomycetes</taxon>
        <taxon>Micrococcales</taxon>
        <taxon>Promicromonosporaceae</taxon>
        <taxon>Myceligenerans</taxon>
    </lineage>
</organism>
<dbReference type="Proteomes" id="UP000625527">
    <property type="component" value="Unassembled WGS sequence"/>
</dbReference>